<evidence type="ECO:0000256" key="4">
    <source>
        <dbReference type="PIRNR" id="PIRNR006078"/>
    </source>
</evidence>
<dbReference type="PIRSF" id="PIRSF006078">
    <property type="entry name" value="GlxK"/>
    <property type="match status" value="1"/>
</dbReference>
<dbReference type="Gene3D" id="3.90.1510.10">
    <property type="entry name" value="Glycerate kinase, domain 2"/>
    <property type="match status" value="1"/>
</dbReference>
<proteinExistence type="inferred from homology"/>
<protein>
    <submittedName>
        <fullName evidence="5">Glycerate kinase</fullName>
        <ecNumber evidence="5">2.7.1.31</ecNumber>
    </submittedName>
</protein>
<keyword evidence="2 4" id="KW-0808">Transferase</keyword>
<dbReference type="InterPro" id="IPR036129">
    <property type="entry name" value="Glycerate_kinase_sf"/>
</dbReference>
<dbReference type="InterPro" id="IPR018193">
    <property type="entry name" value="Glyc_kinase_flavodox-like_fold"/>
</dbReference>
<dbReference type="PANTHER" id="PTHR21599:SF0">
    <property type="entry name" value="GLYCERATE KINASE"/>
    <property type="match status" value="1"/>
</dbReference>
<dbReference type="Proteomes" id="UP000002318">
    <property type="component" value="Chromosome"/>
</dbReference>
<dbReference type="eggNOG" id="COG1929">
    <property type="taxonomic scope" value="Bacteria"/>
</dbReference>
<dbReference type="KEGG" id="ssm:Spirs_3482"/>
<dbReference type="GO" id="GO:0031388">
    <property type="term" value="P:organic acid phosphorylation"/>
    <property type="evidence" value="ECO:0007669"/>
    <property type="project" value="UniProtKB-UniRule"/>
</dbReference>
<dbReference type="STRING" id="573413.Spirs_3482"/>
<dbReference type="RefSeq" id="WP_013256029.1">
    <property type="nucleotide sequence ID" value="NC_014364.1"/>
</dbReference>
<keyword evidence="3 4" id="KW-0418">Kinase</keyword>
<evidence type="ECO:0000256" key="3">
    <source>
        <dbReference type="ARBA" id="ARBA00022777"/>
    </source>
</evidence>
<accession>E1R2L0</accession>
<evidence type="ECO:0000256" key="2">
    <source>
        <dbReference type="ARBA" id="ARBA00022679"/>
    </source>
</evidence>
<dbReference type="Gene3D" id="3.40.50.10350">
    <property type="entry name" value="Glycerate kinase, domain 1"/>
    <property type="match status" value="1"/>
</dbReference>
<dbReference type="PANTHER" id="PTHR21599">
    <property type="entry name" value="GLYCERATE KINASE"/>
    <property type="match status" value="1"/>
</dbReference>
<evidence type="ECO:0000313" key="5">
    <source>
        <dbReference type="EMBL" id="ADK82570.1"/>
    </source>
</evidence>
<organism evidence="5 6">
    <name type="scientific">Sediminispirochaeta smaragdinae (strain DSM 11293 / JCM 15392 / SEBR 4228)</name>
    <name type="common">Spirochaeta smaragdinae</name>
    <dbReference type="NCBI Taxonomy" id="573413"/>
    <lineage>
        <taxon>Bacteria</taxon>
        <taxon>Pseudomonadati</taxon>
        <taxon>Spirochaetota</taxon>
        <taxon>Spirochaetia</taxon>
        <taxon>Spirochaetales</taxon>
        <taxon>Spirochaetaceae</taxon>
        <taxon>Sediminispirochaeta</taxon>
    </lineage>
</organism>
<gene>
    <name evidence="5" type="ordered locus">Spirs_3482</name>
</gene>
<dbReference type="SUPFAM" id="SSF110738">
    <property type="entry name" value="Glycerate kinase I"/>
    <property type="match status" value="1"/>
</dbReference>
<dbReference type="InterPro" id="IPR004381">
    <property type="entry name" value="Glycerate_kinase"/>
</dbReference>
<sequence>MKVVVATDSFKGSNSSRRVCEAIVSGMKRIYPRADYHIVPIADGGEGTIEAVLEVTSGTMKTIRVTGPLGKNVDARFGLLPGGRAVIEMAEASGLPLVDEQERNPMLSTTYGTGEVIKAALDAGCRELFIGIGGSATNDCGVGMAQALGFSFLDKAGKELPFGGGALSALDRIDASKADPRIADLQVTVACDVNNPLCGPKGASRTYGPQKGATEAMVKELDAALAHCAEIIERDLGPSIAELPGSGAAGGLGGGLVGFLDAELQTGIDAVLSILRFDELVKDADLVLTGEGKLDRQTVFGKVPAGVASWSKKSGPIPVVAVVGDIGEGFEAVYDVGIDAVISTVNKAMPLTEAMARSRELLVETGERVARIMKIGSLLPGE</sequence>
<dbReference type="Pfam" id="PF02595">
    <property type="entry name" value="Gly_kinase"/>
    <property type="match status" value="1"/>
</dbReference>
<dbReference type="NCBIfam" id="TIGR00045">
    <property type="entry name" value="glycerate kinase"/>
    <property type="match status" value="1"/>
</dbReference>
<dbReference type="InterPro" id="IPR018197">
    <property type="entry name" value="Glycerate_kinase_RE-like"/>
</dbReference>
<name>E1R2L0_SEDSS</name>
<dbReference type="GO" id="GO:0008887">
    <property type="term" value="F:glycerate kinase activity"/>
    <property type="evidence" value="ECO:0007669"/>
    <property type="project" value="UniProtKB-UniRule"/>
</dbReference>
<dbReference type="EC" id="2.7.1.31" evidence="5"/>
<evidence type="ECO:0000313" key="6">
    <source>
        <dbReference type="Proteomes" id="UP000002318"/>
    </source>
</evidence>
<comment type="similarity">
    <text evidence="1 4">Belongs to the glycerate kinase type-1 family.</text>
</comment>
<reference evidence="5 6" key="1">
    <citation type="journal article" date="2010" name="Stand. Genomic Sci.">
        <title>Complete genome sequence of Spirochaeta smaragdinae type strain (SEBR 4228).</title>
        <authorList>
            <person name="Mavromatis K."/>
            <person name="Yasawong M."/>
            <person name="Chertkov O."/>
            <person name="Lapidus A."/>
            <person name="Lucas S."/>
            <person name="Nolan M."/>
            <person name="Del Rio T.G."/>
            <person name="Tice H."/>
            <person name="Cheng J.F."/>
            <person name="Pitluck S."/>
            <person name="Liolios K."/>
            <person name="Ivanova N."/>
            <person name="Tapia R."/>
            <person name="Han C."/>
            <person name="Bruce D."/>
            <person name="Goodwin L."/>
            <person name="Pati A."/>
            <person name="Chen A."/>
            <person name="Palaniappan K."/>
            <person name="Land M."/>
            <person name="Hauser L."/>
            <person name="Chang Y.J."/>
            <person name="Jeffries C.D."/>
            <person name="Detter J.C."/>
            <person name="Rohde M."/>
            <person name="Brambilla E."/>
            <person name="Spring S."/>
            <person name="Goker M."/>
            <person name="Sikorski J."/>
            <person name="Woyke T."/>
            <person name="Bristow J."/>
            <person name="Eisen J.A."/>
            <person name="Markowitz V."/>
            <person name="Hugenholtz P."/>
            <person name="Klenk H.P."/>
            <person name="Kyrpides N.C."/>
        </authorList>
    </citation>
    <scope>NUCLEOTIDE SEQUENCE [LARGE SCALE GENOMIC DNA]</scope>
    <source>
        <strain evidence="6">DSM 11293 / JCM 15392 / SEBR 4228</strain>
    </source>
</reference>
<keyword evidence="6" id="KW-1185">Reference proteome</keyword>
<dbReference type="HOGENOM" id="CLU_028255_0_1_12"/>
<dbReference type="OrthoDB" id="9774290at2"/>
<evidence type="ECO:0000256" key="1">
    <source>
        <dbReference type="ARBA" id="ARBA00006284"/>
    </source>
</evidence>
<dbReference type="EMBL" id="CP002116">
    <property type="protein sequence ID" value="ADK82570.1"/>
    <property type="molecule type" value="Genomic_DNA"/>
</dbReference>
<dbReference type="AlphaFoldDB" id="E1R2L0"/>